<gene>
    <name evidence="2" type="ORF">SETIT_7G196600v2</name>
</gene>
<evidence type="ECO:0000256" key="1">
    <source>
        <dbReference type="SAM" id="MobiDB-lite"/>
    </source>
</evidence>
<sequence>MTLALLPRFRRNQPARPALYGARGQRRPPPVPRSVEKTAAPRRSVHDPSVDTTRPHTQRLGSDHPWLIVCAHLLAERDASGHRSISGEHHLPFTSVGYFWVALVPQLCLPFLPRARSPVPSAVAACEHRAARRRGRAHATRAEPGMASHLKRLN</sequence>
<reference evidence="2" key="2">
    <citation type="submission" date="2015-07" db="EMBL/GenBank/DDBJ databases">
        <authorList>
            <person name="Noorani M."/>
        </authorList>
    </citation>
    <scope>NUCLEOTIDE SEQUENCE</scope>
    <source>
        <strain evidence="2">Yugu1</strain>
    </source>
</reference>
<proteinExistence type="predicted"/>
<name>A0A368RXN3_SETIT</name>
<reference evidence="2" key="1">
    <citation type="journal article" date="2012" name="Nat. Biotechnol.">
        <title>Reference genome sequence of the model plant Setaria.</title>
        <authorList>
            <person name="Bennetzen J.L."/>
            <person name="Schmutz J."/>
            <person name="Wang H."/>
            <person name="Percifield R."/>
            <person name="Hawkins J."/>
            <person name="Pontaroli A.C."/>
            <person name="Estep M."/>
            <person name="Feng L."/>
            <person name="Vaughn J.N."/>
            <person name="Grimwood J."/>
            <person name="Jenkins J."/>
            <person name="Barry K."/>
            <person name="Lindquist E."/>
            <person name="Hellsten U."/>
            <person name="Deshpande S."/>
            <person name="Wang X."/>
            <person name="Wu X."/>
            <person name="Mitros T."/>
            <person name="Triplett J."/>
            <person name="Yang X."/>
            <person name="Ye C.Y."/>
            <person name="Mauro-Herrera M."/>
            <person name="Wang L."/>
            <person name="Li P."/>
            <person name="Sharma M."/>
            <person name="Sharma R."/>
            <person name="Ronald P.C."/>
            <person name="Panaud O."/>
            <person name="Kellogg E.A."/>
            <person name="Brutnell T.P."/>
            <person name="Doust A.N."/>
            <person name="Tuskan G.A."/>
            <person name="Rokhsar D."/>
            <person name="Devos K.M."/>
        </authorList>
    </citation>
    <scope>NUCLEOTIDE SEQUENCE [LARGE SCALE GENOMIC DNA]</scope>
    <source>
        <strain evidence="2">Yugu1</strain>
    </source>
</reference>
<evidence type="ECO:0000313" key="2">
    <source>
        <dbReference type="EMBL" id="RCV34919.1"/>
    </source>
</evidence>
<feature type="region of interest" description="Disordered" evidence="1">
    <location>
        <begin position="134"/>
        <end position="154"/>
    </location>
</feature>
<protein>
    <submittedName>
        <fullName evidence="2">Uncharacterized protein</fullName>
    </submittedName>
</protein>
<dbReference type="EMBL" id="CM003534">
    <property type="protein sequence ID" value="RCV34919.1"/>
    <property type="molecule type" value="Genomic_DNA"/>
</dbReference>
<organism evidence="2">
    <name type="scientific">Setaria italica</name>
    <name type="common">Foxtail millet</name>
    <name type="synonym">Panicum italicum</name>
    <dbReference type="NCBI Taxonomy" id="4555"/>
    <lineage>
        <taxon>Eukaryota</taxon>
        <taxon>Viridiplantae</taxon>
        <taxon>Streptophyta</taxon>
        <taxon>Embryophyta</taxon>
        <taxon>Tracheophyta</taxon>
        <taxon>Spermatophyta</taxon>
        <taxon>Magnoliopsida</taxon>
        <taxon>Liliopsida</taxon>
        <taxon>Poales</taxon>
        <taxon>Poaceae</taxon>
        <taxon>PACMAD clade</taxon>
        <taxon>Panicoideae</taxon>
        <taxon>Panicodae</taxon>
        <taxon>Paniceae</taxon>
        <taxon>Cenchrinae</taxon>
        <taxon>Setaria</taxon>
    </lineage>
</organism>
<feature type="region of interest" description="Disordered" evidence="1">
    <location>
        <begin position="15"/>
        <end position="58"/>
    </location>
</feature>
<dbReference type="AlphaFoldDB" id="A0A368RXN3"/>
<accession>A0A368RXN3</accession>